<evidence type="ECO:0000313" key="2">
    <source>
        <dbReference type="Proteomes" id="UP000053462"/>
    </source>
</evidence>
<comment type="caution">
    <text evidence="1">The sequence shown here is derived from an EMBL/GenBank/DDBJ whole genome shotgun (WGS) entry which is preliminary data.</text>
</comment>
<sequence>MSVIVQLWKKGHEGEPYSLIGTRRVESPEELRYLEEHYDVEWIGIADDQVENSSTRTGGRS</sequence>
<dbReference type="Proteomes" id="UP000053462">
    <property type="component" value="Unassembled WGS sequence"/>
</dbReference>
<evidence type="ECO:0000313" key="1">
    <source>
        <dbReference type="EMBL" id="KUH33925.1"/>
    </source>
</evidence>
<protein>
    <submittedName>
        <fullName evidence="1">Uncharacterized protein</fullName>
    </submittedName>
</protein>
<accession>A0A124EBG9</accession>
<dbReference type="EMBL" id="LLYW01000013">
    <property type="protein sequence ID" value="KUH33925.1"/>
    <property type="molecule type" value="Genomic_DNA"/>
</dbReference>
<gene>
    <name evidence="1" type="ORF">APY94_04125</name>
</gene>
<dbReference type="RefSeq" id="WP_058938433.1">
    <property type="nucleotide sequence ID" value="NZ_LLYW01000013.1"/>
</dbReference>
<proteinExistence type="predicted"/>
<name>A0A124EBG9_9EURY</name>
<reference evidence="1 2" key="1">
    <citation type="submission" date="2015-10" db="EMBL/GenBank/DDBJ databases">
        <title>Draft genome sequence of Thermococcus celericrescens strain DSM 17994.</title>
        <authorList>
            <person name="Hong S.-J."/>
            <person name="Park C.-E."/>
            <person name="Shin J.-H."/>
        </authorList>
    </citation>
    <scope>NUCLEOTIDE SEQUENCE [LARGE SCALE GENOMIC DNA]</scope>
    <source>
        <strain evidence="1 2">DSM 17994</strain>
    </source>
</reference>
<dbReference type="STRING" id="227598.APY94_04125"/>
<dbReference type="AlphaFoldDB" id="A0A124EBG9"/>
<organism evidence="1 2">
    <name type="scientific">Thermococcus celericrescens</name>
    <dbReference type="NCBI Taxonomy" id="227598"/>
    <lineage>
        <taxon>Archaea</taxon>
        <taxon>Methanobacteriati</taxon>
        <taxon>Methanobacteriota</taxon>
        <taxon>Thermococci</taxon>
        <taxon>Thermococcales</taxon>
        <taxon>Thermococcaceae</taxon>
        <taxon>Thermococcus</taxon>
    </lineage>
</organism>
<keyword evidence="2" id="KW-1185">Reference proteome</keyword>